<evidence type="ECO:0000259" key="8">
    <source>
        <dbReference type="PROSITE" id="PS50004"/>
    </source>
</evidence>
<evidence type="ECO:0000256" key="4">
    <source>
        <dbReference type="ARBA" id="ARBA00022963"/>
    </source>
</evidence>
<organism evidence="10 11">
    <name type="scientific">Populus tomentosa</name>
    <name type="common">Chinese white poplar</name>
    <dbReference type="NCBI Taxonomy" id="118781"/>
    <lineage>
        <taxon>Eukaryota</taxon>
        <taxon>Viridiplantae</taxon>
        <taxon>Streptophyta</taxon>
        <taxon>Embryophyta</taxon>
        <taxon>Tracheophyta</taxon>
        <taxon>Spermatophyta</taxon>
        <taxon>Magnoliopsida</taxon>
        <taxon>eudicotyledons</taxon>
        <taxon>Gunneridae</taxon>
        <taxon>Pentapetalae</taxon>
        <taxon>rosids</taxon>
        <taxon>fabids</taxon>
        <taxon>Malpighiales</taxon>
        <taxon>Salicaceae</taxon>
        <taxon>Saliceae</taxon>
        <taxon>Populus</taxon>
    </lineage>
</organism>
<evidence type="ECO:0000313" key="10">
    <source>
        <dbReference type="EMBL" id="KAG6762278.1"/>
    </source>
</evidence>
<dbReference type="GO" id="GO:0004435">
    <property type="term" value="F:phosphatidylinositol-4,5-bisphosphate phospholipase C activity"/>
    <property type="evidence" value="ECO:0007669"/>
    <property type="project" value="UniProtKB-EC"/>
</dbReference>
<evidence type="ECO:0000256" key="6">
    <source>
        <dbReference type="ARBA" id="ARBA00023224"/>
    </source>
</evidence>
<dbReference type="PROSITE" id="PS50008">
    <property type="entry name" value="PIPLC_Y_DOMAIN"/>
    <property type="match status" value="1"/>
</dbReference>
<dbReference type="GO" id="GO:0016042">
    <property type="term" value="P:lipid catabolic process"/>
    <property type="evidence" value="ECO:0007669"/>
    <property type="project" value="UniProtKB-KW"/>
</dbReference>
<dbReference type="GO" id="GO:0051209">
    <property type="term" value="P:release of sequestered calcium ion into cytosol"/>
    <property type="evidence" value="ECO:0007669"/>
    <property type="project" value="TreeGrafter"/>
</dbReference>
<protein>
    <recommendedName>
        <fullName evidence="3">phosphoinositide phospholipase C</fullName>
        <ecNumber evidence="3">3.1.4.11</ecNumber>
    </recommendedName>
</protein>
<keyword evidence="4" id="KW-0442">Lipid degradation</keyword>
<comment type="caution">
    <text evidence="10">The sequence shown here is derived from an EMBL/GenBank/DDBJ whole genome shotgun (WGS) entry which is preliminary data.</text>
</comment>
<evidence type="ECO:0000256" key="2">
    <source>
        <dbReference type="ARBA" id="ARBA00004202"/>
    </source>
</evidence>
<dbReference type="CDD" id="cd00275">
    <property type="entry name" value="C2_PLC_like"/>
    <property type="match status" value="1"/>
</dbReference>
<keyword evidence="5" id="KW-0443">Lipid metabolism</keyword>
<sequence>MVYAFTFAKRFGSHGKQSKVLYCILKENSWLFFDYEFFRLRDQAFSFIVAYAIRFSDGNIIKYEWGVKTECDNELCILQIIIHGSINNIKSRILSLFLQQMEQPFRVCIICIRTFVHRVLEPPDDVKKLFQDYSQNGTMSMDDLLKFLSKVQGQNNAKEEDAEAIFNSLKHLNIFPRKGLNLEAFYRYLLGDLNTPLSPCVHQDMTAPLAHYFMYTGHNSYLSGNQLSSKSSVRPIKKALKNGVRVIELDLWPARNNDVVVRHGGTLTTSVKLLRCLRAIKEFAFQVSEYPVVITFEDHLTVSLQDKVAEMVTKTFRDMLYRPGKDGLEKLSPESLKKKILISTKPPREYLETQDSNSPHESKKSSEEQGGDEKLHSSRINLFSCSSMCFAKQDRIDEGEQLQGEDEEMTIPKYRDLIAIPSGKPKGGLEEWLRIDEKEVRRLSLSEQELDKATRTYGKDIVRFTKNNLLRVYPKGTRLDSSNYDPFVGWKHGAQMVAFNMQGYGMPLWIMQGMFRANGGCGYVKKPDFLLRENDDFDPSVPSPVYKILKVKIYSGEGWHLDFRHTHFDQYSPPDFLVKVRSKIDLPLLEHDHGKNVTSDNQLLDSQVGIFVGVHASETKRTQIAENSWLPEWNEEFEFEVAAPELSVLGIEVDDDDTYGSHDFAGQTYLPISELRTGIRAVPLYDRRGERYKSARLLMRFDLKDSRECSERQKSQD</sequence>
<dbReference type="InterPro" id="IPR000909">
    <property type="entry name" value="PLipase_C_PInositol-sp_X_dom"/>
</dbReference>
<dbReference type="SMART" id="SM00239">
    <property type="entry name" value="C2"/>
    <property type="match status" value="1"/>
</dbReference>
<dbReference type="Proteomes" id="UP000886885">
    <property type="component" value="Chromosome 9A"/>
</dbReference>
<dbReference type="PANTHER" id="PTHR10336">
    <property type="entry name" value="PHOSPHOINOSITIDE-SPECIFIC PHOSPHOLIPASE C FAMILY PROTEIN"/>
    <property type="match status" value="1"/>
</dbReference>
<feature type="domain" description="C2" evidence="8">
    <location>
        <begin position="527"/>
        <end position="686"/>
    </location>
</feature>
<comment type="catalytic activity">
    <reaction evidence="1">
        <text>a 1,2-diacyl-sn-glycero-3-phospho-(1D-myo-inositol-4,5-bisphosphate) + H2O = 1D-myo-inositol 1,4,5-trisphosphate + a 1,2-diacyl-sn-glycerol + H(+)</text>
        <dbReference type="Rhea" id="RHEA:33179"/>
        <dbReference type="ChEBI" id="CHEBI:15377"/>
        <dbReference type="ChEBI" id="CHEBI:15378"/>
        <dbReference type="ChEBI" id="CHEBI:17815"/>
        <dbReference type="ChEBI" id="CHEBI:58456"/>
        <dbReference type="ChEBI" id="CHEBI:203600"/>
        <dbReference type="EC" id="3.1.4.11"/>
    </reaction>
</comment>
<dbReference type="OrthoDB" id="826860at2759"/>
<dbReference type="GO" id="GO:0005886">
    <property type="term" value="C:plasma membrane"/>
    <property type="evidence" value="ECO:0007669"/>
    <property type="project" value="UniProtKB-SubCell"/>
</dbReference>
<dbReference type="Pfam" id="PF09279">
    <property type="entry name" value="EF-hand_like"/>
    <property type="match status" value="1"/>
</dbReference>
<keyword evidence="11" id="KW-1185">Reference proteome</keyword>
<dbReference type="InterPro" id="IPR000008">
    <property type="entry name" value="C2_dom"/>
</dbReference>
<dbReference type="SMART" id="SM00148">
    <property type="entry name" value="PLCXc"/>
    <property type="match status" value="1"/>
</dbReference>
<accession>A0A8X7YZ69</accession>
<gene>
    <name evidence="10" type="ORF">POTOM_032770</name>
</gene>
<evidence type="ECO:0000256" key="1">
    <source>
        <dbReference type="ARBA" id="ARBA00001195"/>
    </source>
</evidence>
<feature type="region of interest" description="Disordered" evidence="7">
    <location>
        <begin position="347"/>
        <end position="373"/>
    </location>
</feature>
<dbReference type="InterPro" id="IPR015359">
    <property type="entry name" value="PLC_EF-hand-like"/>
</dbReference>
<evidence type="ECO:0000256" key="3">
    <source>
        <dbReference type="ARBA" id="ARBA00012368"/>
    </source>
</evidence>
<evidence type="ECO:0000256" key="7">
    <source>
        <dbReference type="SAM" id="MobiDB-lite"/>
    </source>
</evidence>
<dbReference type="AlphaFoldDB" id="A0A8X7YZ69"/>
<dbReference type="EC" id="3.1.4.11" evidence="3"/>
<feature type="compositionally biased region" description="Basic and acidic residues" evidence="7">
    <location>
        <begin position="358"/>
        <end position="373"/>
    </location>
</feature>
<dbReference type="Pfam" id="PF00387">
    <property type="entry name" value="PI-PLC-Y"/>
    <property type="match status" value="1"/>
</dbReference>
<dbReference type="PROSITE" id="PS00018">
    <property type="entry name" value="EF_HAND_1"/>
    <property type="match status" value="1"/>
</dbReference>
<dbReference type="SMART" id="SM00149">
    <property type="entry name" value="PLCYc"/>
    <property type="match status" value="1"/>
</dbReference>
<dbReference type="InterPro" id="IPR001192">
    <property type="entry name" value="PI-PLC_fam"/>
</dbReference>
<dbReference type="PROSITE" id="PS50004">
    <property type="entry name" value="C2"/>
    <property type="match status" value="1"/>
</dbReference>
<name>A0A8X7YZ69_POPTO</name>
<dbReference type="Pfam" id="PF00168">
    <property type="entry name" value="C2"/>
    <property type="match status" value="1"/>
</dbReference>
<proteinExistence type="predicted"/>
<comment type="subcellular location">
    <subcellularLocation>
        <location evidence="2">Cell membrane</location>
        <topology evidence="2">Peripheral membrane protein</topology>
    </subcellularLocation>
</comment>
<dbReference type="PROSITE" id="PS50007">
    <property type="entry name" value="PIPLC_X_DOMAIN"/>
    <property type="match status" value="1"/>
</dbReference>
<dbReference type="Pfam" id="PF00388">
    <property type="entry name" value="PI-PLC-X"/>
    <property type="match status" value="1"/>
</dbReference>
<dbReference type="EMBL" id="JAAWWB010000017">
    <property type="protein sequence ID" value="KAG6762278.1"/>
    <property type="molecule type" value="Genomic_DNA"/>
</dbReference>
<dbReference type="InterPro" id="IPR001711">
    <property type="entry name" value="PLipase_C_Pinositol-sp_Y"/>
</dbReference>
<reference evidence="10" key="1">
    <citation type="journal article" date="2020" name="bioRxiv">
        <title>Hybrid origin of Populus tomentosa Carr. identified through genome sequencing and phylogenomic analysis.</title>
        <authorList>
            <person name="An X."/>
            <person name="Gao K."/>
            <person name="Chen Z."/>
            <person name="Li J."/>
            <person name="Yang X."/>
            <person name="Yang X."/>
            <person name="Zhou J."/>
            <person name="Guo T."/>
            <person name="Zhao T."/>
            <person name="Huang S."/>
            <person name="Miao D."/>
            <person name="Khan W.U."/>
            <person name="Rao P."/>
            <person name="Ye M."/>
            <person name="Lei B."/>
            <person name="Liao W."/>
            <person name="Wang J."/>
            <person name="Ji L."/>
            <person name="Li Y."/>
            <person name="Guo B."/>
            <person name="Mustafa N.S."/>
            <person name="Li S."/>
            <person name="Yun Q."/>
            <person name="Keller S.R."/>
            <person name="Mao J."/>
            <person name="Zhang R."/>
            <person name="Strauss S.H."/>
        </authorList>
    </citation>
    <scope>NUCLEOTIDE SEQUENCE</scope>
    <source>
        <strain evidence="10">GM15</strain>
        <tissue evidence="10">Leaf</tissue>
    </source>
</reference>
<dbReference type="InterPro" id="IPR018247">
    <property type="entry name" value="EF_Hand_1_Ca_BS"/>
</dbReference>
<feature type="domain" description="PI-PLC Y-box" evidence="9">
    <location>
        <begin position="444"/>
        <end position="530"/>
    </location>
</feature>
<keyword evidence="6" id="KW-0807">Transducer</keyword>
<evidence type="ECO:0000313" key="11">
    <source>
        <dbReference type="Proteomes" id="UP000886885"/>
    </source>
</evidence>
<dbReference type="PANTHER" id="PTHR10336:SF105">
    <property type="entry name" value="PHOSPHOINOSITIDE PHOSPHOLIPASE C 1"/>
    <property type="match status" value="1"/>
</dbReference>
<evidence type="ECO:0000256" key="5">
    <source>
        <dbReference type="ARBA" id="ARBA00023098"/>
    </source>
</evidence>
<evidence type="ECO:0000259" key="9">
    <source>
        <dbReference type="PROSITE" id="PS50008"/>
    </source>
</evidence>
<dbReference type="GO" id="GO:0048015">
    <property type="term" value="P:phosphatidylinositol-mediated signaling"/>
    <property type="evidence" value="ECO:0007669"/>
    <property type="project" value="TreeGrafter"/>
</dbReference>